<accession>A0A9X2GIM3</accession>
<organism evidence="1 2">
    <name type="scientific">Nonomuraea thailandensis</name>
    <dbReference type="NCBI Taxonomy" id="1188745"/>
    <lineage>
        <taxon>Bacteria</taxon>
        <taxon>Bacillati</taxon>
        <taxon>Actinomycetota</taxon>
        <taxon>Actinomycetes</taxon>
        <taxon>Streptosporangiales</taxon>
        <taxon>Streptosporangiaceae</taxon>
        <taxon>Nonomuraea</taxon>
    </lineage>
</organism>
<dbReference type="AlphaFoldDB" id="A0A9X2GIM3"/>
<evidence type="ECO:0000313" key="1">
    <source>
        <dbReference type="EMBL" id="MCP2358407.1"/>
    </source>
</evidence>
<gene>
    <name evidence="1" type="ORF">HD597_005427</name>
</gene>
<dbReference type="Proteomes" id="UP001139648">
    <property type="component" value="Unassembled WGS sequence"/>
</dbReference>
<proteinExistence type="predicted"/>
<name>A0A9X2GIM3_9ACTN</name>
<comment type="caution">
    <text evidence="1">The sequence shown here is derived from an EMBL/GenBank/DDBJ whole genome shotgun (WGS) entry which is preliminary data.</text>
</comment>
<protein>
    <submittedName>
        <fullName evidence="1">Uncharacterized protein</fullName>
    </submittedName>
</protein>
<sequence length="112" mass="12245">MSSPESYPRTTSSAVRYVPVLMGESVIGYVWAAVTDDAARYVRRLSAGEAADNAAVMWTRRLRWAKANGLTPLQALRHWAGQDEDERAGRVPAGVEFELPGLQELEELAAVG</sequence>
<dbReference type="RefSeq" id="WP_253745510.1">
    <property type="nucleotide sequence ID" value="NZ_BAABKA010000054.1"/>
</dbReference>
<keyword evidence="2" id="KW-1185">Reference proteome</keyword>
<reference evidence="1" key="1">
    <citation type="submission" date="2022-06" db="EMBL/GenBank/DDBJ databases">
        <title>Sequencing the genomes of 1000 actinobacteria strains.</title>
        <authorList>
            <person name="Klenk H.-P."/>
        </authorList>
    </citation>
    <scope>NUCLEOTIDE SEQUENCE</scope>
    <source>
        <strain evidence="1">DSM 46694</strain>
    </source>
</reference>
<evidence type="ECO:0000313" key="2">
    <source>
        <dbReference type="Proteomes" id="UP001139648"/>
    </source>
</evidence>
<dbReference type="EMBL" id="JAMZEB010000002">
    <property type="protein sequence ID" value="MCP2358407.1"/>
    <property type="molecule type" value="Genomic_DNA"/>
</dbReference>